<evidence type="ECO:0000313" key="15">
    <source>
        <dbReference type="Proteomes" id="UP001347796"/>
    </source>
</evidence>
<dbReference type="AlphaFoldDB" id="A0AAN8GI48"/>
<reference evidence="14 15" key="1">
    <citation type="submission" date="2024-01" db="EMBL/GenBank/DDBJ databases">
        <title>The genome of the rayed Mediterranean limpet Patella caerulea (Linnaeus, 1758).</title>
        <authorList>
            <person name="Anh-Thu Weber A."/>
            <person name="Halstead-Nussloch G."/>
        </authorList>
    </citation>
    <scope>NUCLEOTIDE SEQUENCE [LARGE SCALE GENOMIC DNA]</scope>
    <source>
        <strain evidence="14">AATW-2023a</strain>
        <tissue evidence="14">Whole specimen</tissue>
    </source>
</reference>
<keyword evidence="8" id="KW-0804">Transcription</keyword>
<evidence type="ECO:0000256" key="12">
    <source>
        <dbReference type="SAM" id="MobiDB-lite"/>
    </source>
</evidence>
<evidence type="ECO:0000256" key="3">
    <source>
        <dbReference type="ARBA" id="ARBA00022737"/>
    </source>
</evidence>
<keyword evidence="7" id="KW-0238">DNA-binding</keyword>
<feature type="region of interest" description="Disordered" evidence="12">
    <location>
        <begin position="355"/>
        <end position="375"/>
    </location>
</feature>
<feature type="domain" description="C2H2-type" evidence="13">
    <location>
        <begin position="761"/>
        <end position="788"/>
    </location>
</feature>
<evidence type="ECO:0000259" key="13">
    <source>
        <dbReference type="PROSITE" id="PS50157"/>
    </source>
</evidence>
<dbReference type="FunFam" id="3.30.160.60:FF:000026">
    <property type="entry name" value="Transcription factor Sp3"/>
    <property type="match status" value="1"/>
</dbReference>
<dbReference type="EMBL" id="JAZGQO010000021">
    <property type="protein sequence ID" value="KAK6166934.1"/>
    <property type="molecule type" value="Genomic_DNA"/>
</dbReference>
<comment type="similarity">
    <text evidence="10">Belongs to the Sp1 C2H2-type zinc-finger protein family.</text>
</comment>
<accession>A0AAN8GI48</accession>
<dbReference type="SMART" id="SM00355">
    <property type="entry name" value="ZnF_C2H2"/>
    <property type="match status" value="3"/>
</dbReference>
<comment type="caution">
    <text evidence="14">The sequence shown here is derived from an EMBL/GenBank/DDBJ whole genome shotgun (WGS) entry which is preliminary data.</text>
</comment>
<keyword evidence="4 11" id="KW-0863">Zinc-finger</keyword>
<dbReference type="InterPro" id="IPR013087">
    <property type="entry name" value="Znf_C2H2_type"/>
</dbReference>
<evidence type="ECO:0000256" key="7">
    <source>
        <dbReference type="ARBA" id="ARBA00023125"/>
    </source>
</evidence>
<evidence type="ECO:0000313" key="14">
    <source>
        <dbReference type="EMBL" id="KAK6166934.1"/>
    </source>
</evidence>
<gene>
    <name evidence="14" type="ORF">SNE40_023530</name>
</gene>
<keyword evidence="15" id="KW-1185">Reference proteome</keyword>
<feature type="domain" description="C2H2-type" evidence="13">
    <location>
        <begin position="731"/>
        <end position="760"/>
    </location>
</feature>
<dbReference type="GO" id="GO:0008270">
    <property type="term" value="F:zinc ion binding"/>
    <property type="evidence" value="ECO:0007669"/>
    <property type="project" value="UniProtKB-KW"/>
</dbReference>
<keyword evidence="9" id="KW-0539">Nucleus</keyword>
<feature type="compositionally biased region" description="Acidic residues" evidence="12">
    <location>
        <begin position="795"/>
        <end position="813"/>
    </location>
</feature>
<evidence type="ECO:0000256" key="8">
    <source>
        <dbReference type="ARBA" id="ARBA00023163"/>
    </source>
</evidence>
<dbReference type="InterPro" id="IPR036236">
    <property type="entry name" value="Znf_C2H2_sf"/>
</dbReference>
<evidence type="ECO:0000256" key="9">
    <source>
        <dbReference type="ARBA" id="ARBA00023242"/>
    </source>
</evidence>
<dbReference type="FunFam" id="3.30.160.60:FF:000014">
    <property type="entry name" value="Transcription factor Sp3"/>
    <property type="match status" value="1"/>
</dbReference>
<dbReference type="GO" id="GO:0000981">
    <property type="term" value="F:DNA-binding transcription factor activity, RNA polymerase II-specific"/>
    <property type="evidence" value="ECO:0007669"/>
    <property type="project" value="TreeGrafter"/>
</dbReference>
<feature type="domain" description="C2H2-type" evidence="13">
    <location>
        <begin position="701"/>
        <end position="730"/>
    </location>
</feature>
<organism evidence="14 15">
    <name type="scientific">Patella caerulea</name>
    <name type="common">Rayed Mediterranean limpet</name>
    <dbReference type="NCBI Taxonomy" id="87958"/>
    <lineage>
        <taxon>Eukaryota</taxon>
        <taxon>Metazoa</taxon>
        <taxon>Spiralia</taxon>
        <taxon>Lophotrochozoa</taxon>
        <taxon>Mollusca</taxon>
        <taxon>Gastropoda</taxon>
        <taxon>Patellogastropoda</taxon>
        <taxon>Patelloidea</taxon>
        <taxon>Patellidae</taxon>
        <taxon>Patella</taxon>
    </lineage>
</organism>
<dbReference type="PROSITE" id="PS00028">
    <property type="entry name" value="ZINC_FINGER_C2H2_1"/>
    <property type="match status" value="3"/>
</dbReference>
<dbReference type="SUPFAM" id="SSF57667">
    <property type="entry name" value="beta-beta-alpha zinc fingers"/>
    <property type="match status" value="2"/>
</dbReference>
<evidence type="ECO:0000256" key="5">
    <source>
        <dbReference type="ARBA" id="ARBA00022833"/>
    </source>
</evidence>
<keyword evidence="3" id="KW-0677">Repeat</keyword>
<feature type="region of interest" description="Disordered" evidence="12">
    <location>
        <begin position="444"/>
        <end position="467"/>
    </location>
</feature>
<keyword evidence="6" id="KW-0805">Transcription regulation</keyword>
<dbReference type="PANTHER" id="PTHR23235">
    <property type="entry name" value="KRUEPPEL-LIKE TRANSCRIPTION FACTOR"/>
    <property type="match status" value="1"/>
</dbReference>
<evidence type="ECO:0000256" key="11">
    <source>
        <dbReference type="PROSITE-ProRule" id="PRU00042"/>
    </source>
</evidence>
<name>A0AAN8GI48_PATCE</name>
<feature type="compositionally biased region" description="Low complexity" evidence="12">
    <location>
        <begin position="362"/>
        <end position="375"/>
    </location>
</feature>
<sequence length="851" mass="90177">MTTRQKNGRDYVVPASSSQDVQPSPLALLAATCSKIGAPPDDAFSQNGGTPVRVVGAGQSGAGGEIVTPSWVQLPQQGAIIDATGNSGKTSGTVISGQQGQQFLQQNQIVASAGPNGNITYNVIPTPQYQTITIDGQEAIVIPAGNNTTAGQPFIQAAGNVGQAMSMITPSGQIIRTGGMPGTNVIQNMGGYLGGNVMNLGGTMVNLGGMQTVRTAGGGLMQVQLPMNQVQQQVPTMIQIPVSLGNGQTAMQTIQLPIQTFQQTIQPQQIQGSTNMTSIGNNSMTTVAGATSGTTPTQTMTVPLTQGVATQYNPNTVLNTAIQPTQQTQQTQPSEIVDVKPEPTKCSTPQLQISAANSSPSVTPTMNQTNNNNNNNQNQVFFPNTQGNNNFATLQNITLPNGGTLPALVPVSMFNSGNNQVFLPTSQFSTSSSQNTITVPSYPQTVTTSTASSSSPQVSASAVQSTQSNQTGSNVLTNIVTPQQLMQAGFSAQNIANLQLGVAGQGQMISPNWLQATPLNIPNLRQQNLQTIQVSNLQGVQNLQGFQPVQNIQNLQTIQAVASQGQNIINATIPNSGNSGTLSLGSINTSGGIQQQILPQQVQNIQTIGGQQIATSTPQIINVSGGALQTLQQDPNDPNKWQVVTTQSTATTPGALSPTQTTGEPVTPGRRLRRVACTCPNCVNDTRGSSGQTGEYKRKQHICHITGCGKVYGKTSHLRAHLRWHTGERPFVCNWLFCGKRFTRSDELQRHKRTHTGEKRFECSECSKKFMRSDHLSKHIKTHQNKRVSQPESETIADGEEGEDNDGDGDGDDAMVMVTLADSENAETTELHVTPVKISLEAMTQQLQEPT</sequence>
<dbReference type="GO" id="GO:0005634">
    <property type="term" value="C:nucleus"/>
    <property type="evidence" value="ECO:0007669"/>
    <property type="project" value="UniProtKB-SubCell"/>
</dbReference>
<dbReference type="PANTHER" id="PTHR23235:SF170">
    <property type="entry name" value="FI01014P-RELATED"/>
    <property type="match status" value="1"/>
</dbReference>
<proteinExistence type="inferred from homology"/>
<dbReference type="PROSITE" id="PS50157">
    <property type="entry name" value="ZINC_FINGER_C2H2_2"/>
    <property type="match status" value="3"/>
</dbReference>
<evidence type="ECO:0000256" key="6">
    <source>
        <dbReference type="ARBA" id="ARBA00023015"/>
    </source>
</evidence>
<comment type="subcellular location">
    <subcellularLocation>
        <location evidence="1">Nucleus</location>
    </subcellularLocation>
</comment>
<evidence type="ECO:0000256" key="1">
    <source>
        <dbReference type="ARBA" id="ARBA00004123"/>
    </source>
</evidence>
<keyword evidence="2" id="KW-0479">Metal-binding</keyword>
<dbReference type="GO" id="GO:0000978">
    <property type="term" value="F:RNA polymerase II cis-regulatory region sequence-specific DNA binding"/>
    <property type="evidence" value="ECO:0007669"/>
    <property type="project" value="TreeGrafter"/>
</dbReference>
<feature type="region of interest" description="Disordered" evidence="12">
    <location>
        <begin position="1"/>
        <end position="20"/>
    </location>
</feature>
<feature type="region of interest" description="Disordered" evidence="12">
    <location>
        <begin position="778"/>
        <end position="814"/>
    </location>
</feature>
<dbReference type="Pfam" id="PF00096">
    <property type="entry name" value="zf-C2H2"/>
    <property type="match status" value="2"/>
</dbReference>
<evidence type="ECO:0000256" key="2">
    <source>
        <dbReference type="ARBA" id="ARBA00022723"/>
    </source>
</evidence>
<evidence type="ECO:0000256" key="4">
    <source>
        <dbReference type="ARBA" id="ARBA00022771"/>
    </source>
</evidence>
<keyword evidence="5" id="KW-0862">Zinc</keyword>
<evidence type="ECO:0000256" key="10">
    <source>
        <dbReference type="ARBA" id="ARBA00038409"/>
    </source>
</evidence>
<dbReference type="Proteomes" id="UP001347796">
    <property type="component" value="Unassembled WGS sequence"/>
</dbReference>
<dbReference type="Gene3D" id="3.30.160.60">
    <property type="entry name" value="Classic Zinc Finger"/>
    <property type="match status" value="3"/>
</dbReference>
<feature type="compositionally biased region" description="Polar residues" evidence="12">
    <location>
        <begin position="648"/>
        <end position="664"/>
    </location>
</feature>
<protein>
    <recommendedName>
        <fullName evidence="13">C2H2-type domain-containing protein</fullName>
    </recommendedName>
</protein>
<feature type="region of interest" description="Disordered" evidence="12">
    <location>
        <begin position="648"/>
        <end position="668"/>
    </location>
</feature>